<keyword evidence="10" id="KW-1185">Reference proteome</keyword>
<reference evidence="10" key="1">
    <citation type="journal article" date="2010" name="Nat. Biotechnol.">
        <title>Draft genome sequence of the oilseed species Ricinus communis.</title>
        <authorList>
            <person name="Chan A.P."/>
            <person name="Crabtree J."/>
            <person name="Zhao Q."/>
            <person name="Lorenzi H."/>
            <person name="Orvis J."/>
            <person name="Puiu D."/>
            <person name="Melake-Berhan A."/>
            <person name="Jones K.M."/>
            <person name="Redman J."/>
            <person name="Chen G."/>
            <person name="Cahoon E.B."/>
            <person name="Gedil M."/>
            <person name="Stanke M."/>
            <person name="Haas B.J."/>
            <person name="Wortman J.R."/>
            <person name="Fraser-Liggett C.M."/>
            <person name="Ravel J."/>
            <person name="Rabinowicz P.D."/>
        </authorList>
    </citation>
    <scope>NUCLEOTIDE SEQUENCE [LARGE SCALE GENOMIC DNA]</scope>
    <source>
        <strain evidence="10">cv. Hale</strain>
    </source>
</reference>
<dbReference type="InterPro" id="IPR001563">
    <property type="entry name" value="Peptidase_S10"/>
</dbReference>
<proteinExistence type="inferred from homology"/>
<dbReference type="eggNOG" id="KOG0143">
    <property type="taxonomic scope" value="Eukaryota"/>
</dbReference>
<organism evidence="9 10">
    <name type="scientific">Ricinus communis</name>
    <name type="common">Castor bean</name>
    <dbReference type="NCBI Taxonomy" id="3988"/>
    <lineage>
        <taxon>Eukaryota</taxon>
        <taxon>Viridiplantae</taxon>
        <taxon>Streptophyta</taxon>
        <taxon>Embryophyta</taxon>
        <taxon>Tracheophyta</taxon>
        <taxon>Spermatophyta</taxon>
        <taxon>Magnoliopsida</taxon>
        <taxon>eudicotyledons</taxon>
        <taxon>Gunneridae</taxon>
        <taxon>Pentapetalae</taxon>
        <taxon>rosids</taxon>
        <taxon>fabids</taxon>
        <taxon>Malpighiales</taxon>
        <taxon>Euphorbiaceae</taxon>
        <taxon>Acalyphoideae</taxon>
        <taxon>Acalypheae</taxon>
        <taxon>Ricinus</taxon>
    </lineage>
</organism>
<dbReference type="Gene3D" id="3.40.50.1820">
    <property type="entry name" value="alpha/beta hydrolase"/>
    <property type="match status" value="1"/>
</dbReference>
<dbReference type="eggNOG" id="KOG1282">
    <property type="taxonomic scope" value="Eukaryota"/>
</dbReference>
<dbReference type="GO" id="GO:0019748">
    <property type="term" value="P:secondary metabolic process"/>
    <property type="evidence" value="ECO:0000318"/>
    <property type="project" value="GO_Central"/>
</dbReference>
<dbReference type="EMBL" id="EQ973956">
    <property type="protein sequence ID" value="EEF37121.1"/>
    <property type="molecule type" value="Genomic_DNA"/>
</dbReference>
<dbReference type="SUPFAM" id="SSF53474">
    <property type="entry name" value="alpha/beta-Hydrolases"/>
    <property type="match status" value="1"/>
</dbReference>
<dbReference type="FunFam" id="3.40.50.1820:FF:000148">
    <property type="entry name" value="Serine carboxypeptidase-like 11"/>
    <property type="match status" value="1"/>
</dbReference>
<dbReference type="GO" id="GO:0004185">
    <property type="term" value="F:serine-type carboxypeptidase activity"/>
    <property type="evidence" value="ECO:0007669"/>
    <property type="project" value="UniProtKB-EC"/>
</dbReference>
<keyword evidence="8" id="KW-0812">Transmembrane</keyword>
<comment type="similarity">
    <text evidence="1">Belongs to the peptidase S10 family.</text>
</comment>
<evidence type="ECO:0000313" key="9">
    <source>
        <dbReference type="EMBL" id="EEF37121.1"/>
    </source>
</evidence>
<evidence type="ECO:0000256" key="5">
    <source>
        <dbReference type="ARBA" id="ARBA00022729"/>
    </source>
</evidence>
<dbReference type="GO" id="GO:0006508">
    <property type="term" value="P:proteolysis"/>
    <property type="evidence" value="ECO:0007669"/>
    <property type="project" value="UniProtKB-KW"/>
</dbReference>
<evidence type="ECO:0000256" key="2">
    <source>
        <dbReference type="ARBA" id="ARBA00022525"/>
    </source>
</evidence>
<protein>
    <submittedName>
        <fullName evidence="9">Serine carboxypeptidase, putative</fullName>
        <ecNumber evidence="9">3.4.16.5</ecNumber>
    </submittedName>
</protein>
<evidence type="ECO:0000256" key="6">
    <source>
        <dbReference type="ARBA" id="ARBA00022801"/>
    </source>
</evidence>
<dbReference type="GO" id="GO:0016747">
    <property type="term" value="F:acyltransferase activity, transferring groups other than amino-acyl groups"/>
    <property type="evidence" value="ECO:0000318"/>
    <property type="project" value="GO_Central"/>
</dbReference>
<dbReference type="PROSITE" id="PS00560">
    <property type="entry name" value="CARBOXYPEPT_SER_HIS"/>
    <property type="match status" value="1"/>
</dbReference>
<dbReference type="EC" id="3.4.16.5" evidence="9"/>
<dbReference type="InterPro" id="IPR029058">
    <property type="entry name" value="AB_hydrolase_fold"/>
</dbReference>
<keyword evidence="2" id="KW-0964">Secreted</keyword>
<sequence>MGAIISNQKTIQFCKNYQQLVYIHMTLTVVFLFKAAASFSIIRTLPGFSGSVPFKLETGYIGVDEKEDVQLFYYFIESERNAREDPLVLWLTGGPGCSALSGLAFEIGPLLFNMVEYNGSLPTLKLNPYSWTKVSSVIFLDAPVGTGFSYSRSFQGSKTADTIYATQTSTFLKKWLLCHPQFIKIPLYIAGDSYSGIIVPIITKELSEGIELGEQPQINLEGYLLGNPGTDSKFDGNSKIPFAHRMAIISDELYKSAKRNCKGEYVKVNPNNTKCLDDLEAISKCTSRIKKSHILEPQCSTTFRALNKIYGVRRYLLQNNKDFLLLPPGFPHYGCRGYNSVLCNIWANDASVQRALHAWKGNLRKWIRCNESLYYIHDVQSTLGHHLYLNERGYRALIYSGDHDMVIPYLGTLSWIKALNISILEQWHPWMVDGQVAGYSMEFSNHFTFATVKGAGHTAPEYKPRECFAMFKRASELKAVGDIKAGVIGLVDAVIAQVPRILDIAPTYLNKNSFPAVSKFSFPIIDLEVVEEDSAQQDGVHRFHEQDIKTAPAGRGSISFIMAPNPPKPEDFPAACRVVANSIGARVTGAKCFSTF</sequence>
<dbReference type="Gene3D" id="3.40.50.12670">
    <property type="match status" value="1"/>
</dbReference>
<keyword evidence="4" id="KW-0645">Protease</keyword>
<accession>B9SH24</accession>
<evidence type="ECO:0000256" key="4">
    <source>
        <dbReference type="ARBA" id="ARBA00022670"/>
    </source>
</evidence>
<dbReference type="GO" id="GO:0016752">
    <property type="term" value="F:sinapoyltransferase activity"/>
    <property type="evidence" value="ECO:0007669"/>
    <property type="project" value="UniProtKB-ARBA"/>
</dbReference>
<keyword evidence="8" id="KW-0472">Membrane</keyword>
<evidence type="ECO:0000256" key="3">
    <source>
        <dbReference type="ARBA" id="ARBA00022645"/>
    </source>
</evidence>
<name>B9SH24_RICCO</name>
<dbReference type="InterPro" id="IPR033124">
    <property type="entry name" value="Ser_caboxypep_his_AS"/>
</dbReference>
<dbReference type="PRINTS" id="PR00724">
    <property type="entry name" value="CRBOXYPTASEC"/>
</dbReference>
<keyword evidence="8" id="KW-1133">Transmembrane helix</keyword>
<evidence type="ECO:0000256" key="8">
    <source>
        <dbReference type="SAM" id="Phobius"/>
    </source>
</evidence>
<dbReference type="FunFam" id="3.40.50.12670:FF:000001">
    <property type="entry name" value="Carboxypeptidase"/>
    <property type="match status" value="1"/>
</dbReference>
<dbReference type="PANTHER" id="PTHR11802:SF450">
    <property type="entry name" value="SERINE CARBOXYPEPTIDASE-LIKE 7"/>
    <property type="match status" value="1"/>
</dbReference>
<dbReference type="Pfam" id="PF00450">
    <property type="entry name" value="Peptidase_S10"/>
    <property type="match status" value="1"/>
</dbReference>
<evidence type="ECO:0000256" key="1">
    <source>
        <dbReference type="ARBA" id="ARBA00009431"/>
    </source>
</evidence>
<dbReference type="AlphaFoldDB" id="B9SH24"/>
<dbReference type="InParanoid" id="B9SH24"/>
<keyword evidence="6 9" id="KW-0378">Hydrolase</keyword>
<keyword evidence="5" id="KW-0732">Signal</keyword>
<feature type="transmembrane region" description="Helical" evidence="8">
    <location>
        <begin position="21"/>
        <end position="42"/>
    </location>
</feature>
<dbReference type="PANTHER" id="PTHR11802">
    <property type="entry name" value="SERINE PROTEASE FAMILY S10 SERINE CARBOXYPEPTIDASE"/>
    <property type="match status" value="1"/>
</dbReference>
<keyword evidence="3 9" id="KW-0121">Carboxypeptidase</keyword>
<evidence type="ECO:0000313" key="10">
    <source>
        <dbReference type="Proteomes" id="UP000008311"/>
    </source>
</evidence>
<gene>
    <name evidence="9" type="ORF">RCOM_0581320</name>
</gene>
<dbReference type="Proteomes" id="UP000008311">
    <property type="component" value="Unassembled WGS sequence"/>
</dbReference>
<evidence type="ECO:0000256" key="7">
    <source>
        <dbReference type="ARBA" id="ARBA00023180"/>
    </source>
</evidence>
<keyword evidence="7" id="KW-0325">Glycoprotein</keyword>